<dbReference type="AlphaFoldDB" id="A0A8S2L0R7"/>
<name>A0A8S2L0R7_9BILA</name>
<accession>A0A8S2L0R7</accession>
<evidence type="ECO:0000256" key="1">
    <source>
        <dbReference type="SAM" id="MobiDB-lite"/>
    </source>
</evidence>
<protein>
    <submittedName>
        <fullName evidence="2">Uncharacterized protein</fullName>
    </submittedName>
</protein>
<feature type="non-terminal residue" evidence="2">
    <location>
        <position position="92"/>
    </location>
</feature>
<gene>
    <name evidence="2" type="ORF">TMI583_LOCUS19978</name>
</gene>
<feature type="compositionally biased region" description="Polar residues" evidence="1">
    <location>
        <begin position="68"/>
        <end position="82"/>
    </location>
</feature>
<proteinExistence type="predicted"/>
<evidence type="ECO:0000313" key="3">
    <source>
        <dbReference type="Proteomes" id="UP000682733"/>
    </source>
</evidence>
<reference evidence="2" key="1">
    <citation type="submission" date="2021-02" db="EMBL/GenBank/DDBJ databases">
        <authorList>
            <person name="Nowell W R."/>
        </authorList>
    </citation>
    <scope>NUCLEOTIDE SEQUENCE</scope>
</reference>
<organism evidence="2 3">
    <name type="scientific">Didymodactylos carnosus</name>
    <dbReference type="NCBI Taxonomy" id="1234261"/>
    <lineage>
        <taxon>Eukaryota</taxon>
        <taxon>Metazoa</taxon>
        <taxon>Spiralia</taxon>
        <taxon>Gnathifera</taxon>
        <taxon>Rotifera</taxon>
        <taxon>Eurotatoria</taxon>
        <taxon>Bdelloidea</taxon>
        <taxon>Philodinida</taxon>
        <taxon>Philodinidae</taxon>
        <taxon>Didymodactylos</taxon>
    </lineage>
</organism>
<feature type="compositionally biased region" description="Acidic residues" evidence="1">
    <location>
        <begin position="1"/>
        <end position="11"/>
    </location>
</feature>
<dbReference type="EMBL" id="CAJOBA010013638">
    <property type="protein sequence ID" value="CAF3880228.1"/>
    <property type="molecule type" value="Genomic_DNA"/>
</dbReference>
<feature type="compositionally biased region" description="Polar residues" evidence="1">
    <location>
        <begin position="21"/>
        <end position="40"/>
    </location>
</feature>
<dbReference type="Proteomes" id="UP000682733">
    <property type="component" value="Unassembled WGS sequence"/>
</dbReference>
<sequence>REEGLGEDEEVNYVATRPRNHNCNQEYPLQRYSGRNNSHSSFRDRGNQQGYSYRGNQQGHSYRGGYYNNPSANRSFHPQQDSFWFEKRSSGL</sequence>
<feature type="non-terminal residue" evidence="2">
    <location>
        <position position="1"/>
    </location>
</feature>
<feature type="compositionally biased region" description="Polar residues" evidence="1">
    <location>
        <begin position="47"/>
        <end position="60"/>
    </location>
</feature>
<evidence type="ECO:0000313" key="2">
    <source>
        <dbReference type="EMBL" id="CAF3880228.1"/>
    </source>
</evidence>
<comment type="caution">
    <text evidence="2">The sequence shown here is derived from an EMBL/GenBank/DDBJ whole genome shotgun (WGS) entry which is preliminary data.</text>
</comment>
<feature type="region of interest" description="Disordered" evidence="1">
    <location>
        <begin position="1"/>
        <end position="92"/>
    </location>
</feature>